<accession>A0A2A2IGW5</accession>
<dbReference type="InterPro" id="IPR009951">
    <property type="entry name" value="Host-nuc_inhib_Gam"/>
</dbReference>
<dbReference type="AlphaFoldDB" id="A0A2A2IGW5"/>
<proteinExistence type="predicted"/>
<dbReference type="GO" id="GO:0003690">
    <property type="term" value="F:double-stranded DNA binding"/>
    <property type="evidence" value="ECO:0007669"/>
    <property type="project" value="InterPro"/>
</dbReference>
<comment type="caution">
    <text evidence="1">The sequence shown here is derived from an EMBL/GenBank/DDBJ whole genome shotgun (WGS) entry which is preliminary data.</text>
</comment>
<evidence type="ECO:0000313" key="1">
    <source>
        <dbReference type="EMBL" id="PAV30333.1"/>
    </source>
</evidence>
<name>A0A2A2IGW5_9BACI</name>
<organism evidence="1 2">
    <name type="scientific">Virgibacillus profundi</name>
    <dbReference type="NCBI Taxonomy" id="2024555"/>
    <lineage>
        <taxon>Bacteria</taxon>
        <taxon>Bacillati</taxon>
        <taxon>Bacillota</taxon>
        <taxon>Bacilli</taxon>
        <taxon>Bacillales</taxon>
        <taxon>Bacillaceae</taxon>
        <taxon>Virgibacillus</taxon>
    </lineage>
</organism>
<protein>
    <recommendedName>
        <fullName evidence="3">Bacteriophage Mu Gam like protein</fullName>
    </recommendedName>
</protein>
<evidence type="ECO:0008006" key="3">
    <source>
        <dbReference type="Google" id="ProtNLM"/>
    </source>
</evidence>
<dbReference type="Proteomes" id="UP000218887">
    <property type="component" value="Unassembled WGS sequence"/>
</dbReference>
<dbReference type="RefSeq" id="WP_095654935.1">
    <property type="nucleotide sequence ID" value="NZ_NPOA01000004.1"/>
</dbReference>
<dbReference type="Pfam" id="PF07352">
    <property type="entry name" value="Phage_Mu_Gam"/>
    <property type="match status" value="1"/>
</dbReference>
<sequence length="179" mass="21129">MIQDSWELEVTEEEIENIDFAQLESWKVDKYIELVKENNETIKKYEEILEKRKAELDFHFKTKEEKLLKTNHFLLTTLNTYAKTQKMQKAKTQSKYTSLAGDIVIKQPQDKLVKPTTKDIEAIEKLYPEFVEKVETKKINWKDLKPKFVIQAGTVYDQETGEAIEAIKYETTEETTEVK</sequence>
<keyword evidence="2" id="KW-1185">Reference proteome</keyword>
<dbReference type="EMBL" id="NPOA01000004">
    <property type="protein sequence ID" value="PAV30333.1"/>
    <property type="molecule type" value="Genomic_DNA"/>
</dbReference>
<evidence type="ECO:0000313" key="2">
    <source>
        <dbReference type="Proteomes" id="UP000218887"/>
    </source>
</evidence>
<reference evidence="1 2" key="1">
    <citation type="submission" date="2017-08" db="EMBL/GenBank/DDBJ databases">
        <title>Virgibacillus indicus sp. nov. and Virgibacillus profoundi sp. nov, two moderately halophilic bacteria isolated from marine sediment by using the Microfluidic Streak Plate.</title>
        <authorList>
            <person name="Xu B."/>
            <person name="Hu B."/>
            <person name="Wang J."/>
            <person name="Zhu Y."/>
            <person name="Huang L."/>
            <person name="Du W."/>
            <person name="Huang Y."/>
        </authorList>
    </citation>
    <scope>NUCLEOTIDE SEQUENCE [LARGE SCALE GENOMIC DNA]</scope>
    <source>
        <strain evidence="1 2">IO3-P3-H5</strain>
    </source>
</reference>
<gene>
    <name evidence="1" type="ORF">CIL05_07635</name>
</gene>
<dbReference type="GO" id="GO:0042262">
    <property type="term" value="P:DNA protection"/>
    <property type="evidence" value="ECO:0007669"/>
    <property type="project" value="InterPro"/>
</dbReference>